<dbReference type="AlphaFoldDB" id="A0A2V4ALU7"/>
<dbReference type="Pfam" id="PF00578">
    <property type="entry name" value="AhpC-TSA"/>
    <property type="match status" value="1"/>
</dbReference>
<keyword evidence="2" id="KW-0732">Signal</keyword>
<protein>
    <submittedName>
        <fullName evidence="3">Uncharacterized protein</fullName>
    </submittedName>
</protein>
<gene>
    <name evidence="3" type="ORF">BAY60_27865</name>
</gene>
<evidence type="ECO:0000256" key="1">
    <source>
        <dbReference type="SAM" id="MobiDB-lite"/>
    </source>
</evidence>
<dbReference type="PROSITE" id="PS51352">
    <property type="entry name" value="THIOREDOXIN_2"/>
    <property type="match status" value="1"/>
</dbReference>
<dbReference type="RefSeq" id="WP_112284508.1">
    <property type="nucleotide sequence ID" value="NZ_MASW01000006.1"/>
</dbReference>
<sequence>MSSRARSLGVLLGAVTLAATVAACGSRQPDSGAPATSGTAPASATSQAETSAPSSPETSGSASRPAPPVPDELRFSATTLDGKPFSGESLAGKPAVLWFWAPWCPNCRAEAPSLASTAKAHQGSVTFVGVASQDDAGPMRDFVRDYGVGGFPHLNDSGGELWQRFGVTYQPAYAFVSADGTVEVVKQQLPEDELARRVAELAGA</sequence>
<organism evidence="3 4">
    <name type="scientific">Prauserella muralis</name>
    <dbReference type="NCBI Taxonomy" id="588067"/>
    <lineage>
        <taxon>Bacteria</taxon>
        <taxon>Bacillati</taxon>
        <taxon>Actinomycetota</taxon>
        <taxon>Actinomycetes</taxon>
        <taxon>Pseudonocardiales</taxon>
        <taxon>Pseudonocardiaceae</taxon>
        <taxon>Prauserella</taxon>
    </lineage>
</organism>
<dbReference type="PANTHER" id="PTHR42852">
    <property type="entry name" value="THIOL:DISULFIDE INTERCHANGE PROTEIN DSBE"/>
    <property type="match status" value="1"/>
</dbReference>
<dbReference type="EMBL" id="MASW01000006">
    <property type="protein sequence ID" value="PXY21271.1"/>
    <property type="molecule type" value="Genomic_DNA"/>
</dbReference>
<proteinExistence type="predicted"/>
<dbReference type="GO" id="GO:0016209">
    <property type="term" value="F:antioxidant activity"/>
    <property type="evidence" value="ECO:0007669"/>
    <property type="project" value="InterPro"/>
</dbReference>
<reference evidence="3 4" key="1">
    <citation type="submission" date="2016-07" db="EMBL/GenBank/DDBJ databases">
        <title>Draft genome sequence of Prauserella muralis DSM 45305, isolated from a mould-covered wall in an indoor environment.</title>
        <authorList>
            <person name="Ruckert C."/>
            <person name="Albersmeier A."/>
            <person name="Jiang C.-L."/>
            <person name="Jiang Y."/>
            <person name="Kalinowski J."/>
            <person name="Schneider O."/>
            <person name="Winkler A."/>
            <person name="Zotchev S.B."/>
        </authorList>
    </citation>
    <scope>NUCLEOTIDE SEQUENCE [LARGE SCALE GENOMIC DNA]</scope>
    <source>
        <strain evidence="3 4">DSM 45305</strain>
    </source>
</reference>
<feature type="signal peptide" evidence="2">
    <location>
        <begin position="1"/>
        <end position="23"/>
    </location>
</feature>
<feature type="chain" id="PRO_5044005710" evidence="2">
    <location>
        <begin position="24"/>
        <end position="204"/>
    </location>
</feature>
<evidence type="ECO:0000256" key="2">
    <source>
        <dbReference type="SAM" id="SignalP"/>
    </source>
</evidence>
<dbReference type="SUPFAM" id="SSF52833">
    <property type="entry name" value="Thioredoxin-like"/>
    <property type="match status" value="1"/>
</dbReference>
<dbReference type="PANTHER" id="PTHR42852:SF17">
    <property type="entry name" value="THIOREDOXIN-LIKE PROTEIN HI_1115"/>
    <property type="match status" value="1"/>
</dbReference>
<dbReference type="InterPro" id="IPR000866">
    <property type="entry name" value="AhpC/TSA"/>
</dbReference>
<dbReference type="InterPro" id="IPR036249">
    <property type="entry name" value="Thioredoxin-like_sf"/>
</dbReference>
<comment type="caution">
    <text evidence="3">The sequence shown here is derived from an EMBL/GenBank/DDBJ whole genome shotgun (WGS) entry which is preliminary data.</text>
</comment>
<keyword evidence="4" id="KW-1185">Reference proteome</keyword>
<evidence type="ECO:0000313" key="3">
    <source>
        <dbReference type="EMBL" id="PXY21271.1"/>
    </source>
</evidence>
<dbReference type="InterPro" id="IPR050553">
    <property type="entry name" value="Thioredoxin_ResA/DsbE_sf"/>
</dbReference>
<feature type="compositionally biased region" description="Low complexity" evidence="1">
    <location>
        <begin position="31"/>
        <end position="46"/>
    </location>
</feature>
<dbReference type="PROSITE" id="PS51257">
    <property type="entry name" value="PROKAR_LIPOPROTEIN"/>
    <property type="match status" value="1"/>
</dbReference>
<accession>A0A2V4ALU7</accession>
<dbReference type="OrthoDB" id="9790194at2"/>
<evidence type="ECO:0000313" key="4">
    <source>
        <dbReference type="Proteomes" id="UP000249915"/>
    </source>
</evidence>
<feature type="compositionally biased region" description="Polar residues" evidence="1">
    <location>
        <begin position="47"/>
        <end position="62"/>
    </location>
</feature>
<name>A0A2V4ALU7_9PSEU</name>
<dbReference type="CDD" id="cd03011">
    <property type="entry name" value="TlpA_like_ScsD_MtbDsbE"/>
    <property type="match status" value="1"/>
</dbReference>
<dbReference type="InterPro" id="IPR013766">
    <property type="entry name" value="Thioredoxin_domain"/>
</dbReference>
<dbReference type="Gene3D" id="3.40.30.10">
    <property type="entry name" value="Glutaredoxin"/>
    <property type="match status" value="1"/>
</dbReference>
<dbReference type="Proteomes" id="UP000249915">
    <property type="component" value="Unassembled WGS sequence"/>
</dbReference>
<feature type="region of interest" description="Disordered" evidence="1">
    <location>
        <begin position="25"/>
        <end position="78"/>
    </location>
</feature>
<dbReference type="GO" id="GO:0016491">
    <property type="term" value="F:oxidoreductase activity"/>
    <property type="evidence" value="ECO:0007669"/>
    <property type="project" value="InterPro"/>
</dbReference>